<reference evidence="1 2" key="1">
    <citation type="submission" date="2018-10" db="EMBL/GenBank/DDBJ databases">
        <title>Xanthobacter tagetidis genome sequencing and assembly.</title>
        <authorList>
            <person name="Maclea K.S."/>
            <person name="Goen A.E."/>
            <person name="Fatima S.A."/>
        </authorList>
    </citation>
    <scope>NUCLEOTIDE SEQUENCE [LARGE SCALE GENOMIC DNA]</scope>
    <source>
        <strain evidence="1 2">ATCC 700314</strain>
    </source>
</reference>
<dbReference type="RefSeq" id="WP_121622375.1">
    <property type="nucleotide sequence ID" value="NZ_JACIIW010000006.1"/>
</dbReference>
<sequence>MSGAIDRFLAARMRALSPEKWDAFVRHLGGELADMQSRIGALDRVADQALQRSLTLIDEAIGPAIVDAHAKQAELAGLKAQAELIAAQIAGILATLATEGISADVVSETDTRLFLTPAERAAWNAKPDAASVGTMIGAAIDDLVGGAPGALDTIAELAAALGNNAGAVATLTASIAGKLSKAANLSDLTDVAAARTTLAAASTAALDALTAIVAQKAPLSGGSPQFETLRFQKSFALGAAADLNALANSGWYDVANPVNGPGAGWFWVHCQAHSANPGDWRTQRAISFNDGREYVRSLLNGTWGAWVEVNPSGPTVVKLHDDVVTSNVSYVEQAVDFATYCYAVTVLEGVSRFGATTAAINVTLRSPSTSRDALTDAGAYSASDIVSGTVQWTKRGLHSVNALAQRSFADVDRIRIAFAGSSFVDAGRITTYGVKF</sequence>
<dbReference type="Proteomes" id="UP000269692">
    <property type="component" value="Unassembled WGS sequence"/>
</dbReference>
<proteinExistence type="predicted"/>
<dbReference type="AlphaFoldDB" id="A0A3L7AMC4"/>
<dbReference type="CDD" id="cd19958">
    <property type="entry name" value="pyocin_knob"/>
    <property type="match status" value="1"/>
</dbReference>
<accession>A0A3L7AMC4</accession>
<dbReference type="OrthoDB" id="564699at2"/>
<name>A0A3L7AMC4_9HYPH</name>
<organism evidence="1 2">
    <name type="scientific">Xanthobacter tagetidis</name>
    <dbReference type="NCBI Taxonomy" id="60216"/>
    <lineage>
        <taxon>Bacteria</taxon>
        <taxon>Pseudomonadati</taxon>
        <taxon>Pseudomonadota</taxon>
        <taxon>Alphaproteobacteria</taxon>
        <taxon>Hyphomicrobiales</taxon>
        <taxon>Xanthobacteraceae</taxon>
        <taxon>Xanthobacter</taxon>
    </lineage>
</organism>
<evidence type="ECO:0000313" key="2">
    <source>
        <dbReference type="Proteomes" id="UP000269692"/>
    </source>
</evidence>
<dbReference type="EMBL" id="RCTF01000003">
    <property type="protein sequence ID" value="RLP80582.1"/>
    <property type="molecule type" value="Genomic_DNA"/>
</dbReference>
<gene>
    <name evidence="1" type="ORF">D9R14_05915</name>
</gene>
<protein>
    <submittedName>
        <fullName evidence="1">Uncharacterized protein</fullName>
    </submittedName>
</protein>
<keyword evidence="2" id="KW-1185">Reference proteome</keyword>
<evidence type="ECO:0000313" key="1">
    <source>
        <dbReference type="EMBL" id="RLP80582.1"/>
    </source>
</evidence>
<comment type="caution">
    <text evidence="1">The sequence shown here is derived from an EMBL/GenBank/DDBJ whole genome shotgun (WGS) entry which is preliminary data.</text>
</comment>